<protein>
    <submittedName>
        <fullName evidence="2">YjzC-like protein</fullName>
    </submittedName>
</protein>
<organism evidence="2 3">
    <name type="scientific">Halobacillus alkaliphilus</name>
    <dbReference type="NCBI Taxonomy" id="396056"/>
    <lineage>
        <taxon>Bacteria</taxon>
        <taxon>Bacillati</taxon>
        <taxon>Bacillota</taxon>
        <taxon>Bacilli</taxon>
        <taxon>Bacillales</taxon>
        <taxon>Bacillaceae</taxon>
        <taxon>Halobacillus</taxon>
    </lineage>
</organism>
<reference evidence="3" key="1">
    <citation type="submission" date="2016-10" db="EMBL/GenBank/DDBJ databases">
        <authorList>
            <person name="Varghese N."/>
            <person name="Submissions S."/>
        </authorList>
    </citation>
    <scope>NUCLEOTIDE SEQUENCE [LARGE SCALE GENOMIC DNA]</scope>
    <source>
        <strain evidence="3">FP5</strain>
    </source>
</reference>
<accession>A0A1I2RLC3</accession>
<name>A0A1I2RLC3_9BACI</name>
<keyword evidence="3" id="KW-1185">Reference proteome</keyword>
<evidence type="ECO:0000256" key="1">
    <source>
        <dbReference type="SAM" id="MobiDB-lite"/>
    </source>
</evidence>
<dbReference type="InterPro" id="IPR025549">
    <property type="entry name" value="YjzC"/>
</dbReference>
<proteinExistence type="predicted"/>
<evidence type="ECO:0000313" key="3">
    <source>
        <dbReference type="Proteomes" id="UP000198897"/>
    </source>
</evidence>
<sequence>MENTTYRTGESVPEDGTYKVVSRIDGGELNKDDTEIMIEKGQPFPNSPSTNKEVNWTKA</sequence>
<feature type="region of interest" description="Disordered" evidence="1">
    <location>
        <begin position="39"/>
        <end position="59"/>
    </location>
</feature>
<gene>
    <name evidence="2" type="ORF">SAMN05216353_14016</name>
</gene>
<dbReference type="Proteomes" id="UP000198897">
    <property type="component" value="Unassembled WGS sequence"/>
</dbReference>
<evidence type="ECO:0000313" key="2">
    <source>
        <dbReference type="EMBL" id="SFG40269.1"/>
    </source>
</evidence>
<dbReference type="EMBL" id="FOOG01000040">
    <property type="protein sequence ID" value="SFG40269.1"/>
    <property type="molecule type" value="Genomic_DNA"/>
</dbReference>
<dbReference type="Pfam" id="PF14168">
    <property type="entry name" value="YjzC"/>
    <property type="match status" value="1"/>
</dbReference>
<dbReference type="OrthoDB" id="9768666at2"/>
<feature type="compositionally biased region" description="Polar residues" evidence="1">
    <location>
        <begin position="47"/>
        <end position="59"/>
    </location>
</feature>
<dbReference type="RefSeq" id="WP_089753743.1">
    <property type="nucleotide sequence ID" value="NZ_FOOG01000040.1"/>
</dbReference>
<dbReference type="AlphaFoldDB" id="A0A1I2RLC3"/>